<dbReference type="Proteomes" id="UP001420932">
    <property type="component" value="Unassembled WGS sequence"/>
</dbReference>
<evidence type="ECO:0000313" key="3">
    <source>
        <dbReference type="Proteomes" id="UP001420932"/>
    </source>
</evidence>
<evidence type="ECO:0000313" key="2">
    <source>
        <dbReference type="EMBL" id="KAK9121408.1"/>
    </source>
</evidence>
<accession>A0AAP0ITC0</accession>
<sequence>MESLNSCKEPQHLADGHSEDSISCMSHKRNSDAQLRVNNDSTRPRNPSRRRASLKSRFAIHCCCVSSGFDWSSSRALAGAARVAKLEACWSYCPRAGYLTGLPLYRAPAFFASFALSASSTPPALSALIGCRVRQPP</sequence>
<gene>
    <name evidence="2" type="ORF">Syun_019025</name>
</gene>
<reference evidence="2 3" key="1">
    <citation type="submission" date="2024-01" db="EMBL/GenBank/DDBJ databases">
        <title>Genome assemblies of Stephania.</title>
        <authorList>
            <person name="Yang L."/>
        </authorList>
    </citation>
    <scope>NUCLEOTIDE SEQUENCE [LARGE SCALE GENOMIC DNA]</scope>
    <source>
        <strain evidence="2">YNDBR</strain>
        <tissue evidence="2">Leaf</tissue>
    </source>
</reference>
<feature type="compositionally biased region" description="Basic and acidic residues" evidence="1">
    <location>
        <begin position="9"/>
        <end position="20"/>
    </location>
</feature>
<dbReference type="EMBL" id="JBBNAF010000008">
    <property type="protein sequence ID" value="KAK9121408.1"/>
    <property type="molecule type" value="Genomic_DNA"/>
</dbReference>
<keyword evidence="3" id="KW-1185">Reference proteome</keyword>
<evidence type="ECO:0000256" key="1">
    <source>
        <dbReference type="SAM" id="MobiDB-lite"/>
    </source>
</evidence>
<feature type="compositionally biased region" description="Polar residues" evidence="1">
    <location>
        <begin position="32"/>
        <end position="45"/>
    </location>
</feature>
<protein>
    <submittedName>
        <fullName evidence="2">Uncharacterized protein</fullName>
    </submittedName>
</protein>
<feature type="region of interest" description="Disordered" evidence="1">
    <location>
        <begin position="1"/>
        <end position="53"/>
    </location>
</feature>
<organism evidence="2 3">
    <name type="scientific">Stephania yunnanensis</name>
    <dbReference type="NCBI Taxonomy" id="152371"/>
    <lineage>
        <taxon>Eukaryota</taxon>
        <taxon>Viridiplantae</taxon>
        <taxon>Streptophyta</taxon>
        <taxon>Embryophyta</taxon>
        <taxon>Tracheophyta</taxon>
        <taxon>Spermatophyta</taxon>
        <taxon>Magnoliopsida</taxon>
        <taxon>Ranunculales</taxon>
        <taxon>Menispermaceae</taxon>
        <taxon>Menispermoideae</taxon>
        <taxon>Cissampelideae</taxon>
        <taxon>Stephania</taxon>
    </lineage>
</organism>
<name>A0AAP0ITC0_9MAGN</name>
<dbReference type="AlphaFoldDB" id="A0AAP0ITC0"/>
<proteinExistence type="predicted"/>
<comment type="caution">
    <text evidence="2">The sequence shown here is derived from an EMBL/GenBank/DDBJ whole genome shotgun (WGS) entry which is preliminary data.</text>
</comment>